<comment type="caution">
    <text evidence="1">The sequence shown here is derived from an EMBL/GenBank/DDBJ whole genome shotgun (WGS) entry which is preliminary data.</text>
</comment>
<name>A0A420I2K5_9PEZI</name>
<gene>
    <name evidence="1" type="ORF">OnM2_022085</name>
</gene>
<accession>A0A420I2K5</accession>
<protein>
    <submittedName>
        <fullName evidence="1">Uncharacterized protein</fullName>
    </submittedName>
</protein>
<dbReference type="AlphaFoldDB" id="A0A420I2K5"/>
<sequence>MDKTNTFATLYQISIVIIHDKLTCKGKPATNNKPPVQSSSACLSNKYNNLTNLIIFDYSEKGCNCIDYFSDDYLTVNRNRGYQYRVDNNPSVTCMVSHAIVINL</sequence>
<evidence type="ECO:0000313" key="1">
    <source>
        <dbReference type="EMBL" id="RKF63929.1"/>
    </source>
</evidence>
<proteinExistence type="predicted"/>
<organism evidence="1 2">
    <name type="scientific">Erysiphe neolycopersici</name>
    <dbReference type="NCBI Taxonomy" id="212602"/>
    <lineage>
        <taxon>Eukaryota</taxon>
        <taxon>Fungi</taxon>
        <taxon>Dikarya</taxon>
        <taxon>Ascomycota</taxon>
        <taxon>Pezizomycotina</taxon>
        <taxon>Leotiomycetes</taxon>
        <taxon>Erysiphales</taxon>
        <taxon>Erysiphaceae</taxon>
        <taxon>Erysiphe</taxon>
    </lineage>
</organism>
<keyword evidence="2" id="KW-1185">Reference proteome</keyword>
<dbReference type="EMBL" id="MCFK01002234">
    <property type="protein sequence ID" value="RKF63929.1"/>
    <property type="molecule type" value="Genomic_DNA"/>
</dbReference>
<dbReference type="Proteomes" id="UP000286134">
    <property type="component" value="Unassembled WGS sequence"/>
</dbReference>
<reference evidence="1 2" key="1">
    <citation type="journal article" date="2018" name="BMC Genomics">
        <title>Comparative genome analyses reveal sequence features reflecting distinct modes of host-adaptation between dicot and monocot powdery mildew.</title>
        <authorList>
            <person name="Wu Y."/>
            <person name="Ma X."/>
            <person name="Pan Z."/>
            <person name="Kale S.D."/>
            <person name="Song Y."/>
            <person name="King H."/>
            <person name="Zhang Q."/>
            <person name="Presley C."/>
            <person name="Deng X."/>
            <person name="Wei C.I."/>
            <person name="Xiao S."/>
        </authorList>
    </citation>
    <scope>NUCLEOTIDE SEQUENCE [LARGE SCALE GENOMIC DNA]</scope>
    <source>
        <strain evidence="1">UMSG2</strain>
    </source>
</reference>
<evidence type="ECO:0000313" key="2">
    <source>
        <dbReference type="Proteomes" id="UP000286134"/>
    </source>
</evidence>